<evidence type="ECO:0000256" key="3">
    <source>
        <dbReference type="ARBA" id="ARBA00022729"/>
    </source>
</evidence>
<comment type="caution">
    <text evidence="5">The sequence shown here is derived from an EMBL/GenBank/DDBJ whole genome shotgun (WGS) entry which is preliminary data.</text>
</comment>
<evidence type="ECO:0000256" key="2">
    <source>
        <dbReference type="ARBA" id="ARBA00005695"/>
    </source>
</evidence>
<dbReference type="GO" id="GO:1904680">
    <property type="term" value="F:peptide transmembrane transporter activity"/>
    <property type="evidence" value="ECO:0007669"/>
    <property type="project" value="TreeGrafter"/>
</dbReference>
<dbReference type="EMBL" id="QXHA01001211">
    <property type="protein sequence ID" value="RIB40838.1"/>
    <property type="molecule type" value="Genomic_DNA"/>
</dbReference>
<organism evidence="5 6">
    <name type="scientific">Escherichia coli</name>
    <dbReference type="NCBI Taxonomy" id="562"/>
    <lineage>
        <taxon>Bacteria</taxon>
        <taxon>Pseudomonadati</taxon>
        <taxon>Pseudomonadota</taxon>
        <taxon>Gammaproteobacteria</taxon>
        <taxon>Enterobacterales</taxon>
        <taxon>Enterobacteriaceae</taxon>
        <taxon>Escherichia</taxon>
    </lineage>
</organism>
<evidence type="ECO:0000256" key="1">
    <source>
        <dbReference type="ARBA" id="ARBA00004418"/>
    </source>
</evidence>
<dbReference type="GO" id="GO:0030288">
    <property type="term" value="C:outer membrane-bounded periplasmic space"/>
    <property type="evidence" value="ECO:0007669"/>
    <property type="project" value="TreeGrafter"/>
</dbReference>
<comment type="subcellular location">
    <subcellularLocation>
        <location evidence="1">Periplasm</location>
    </subcellularLocation>
</comment>
<dbReference type="Gene3D" id="3.40.190.10">
    <property type="entry name" value="Periplasmic binding protein-like II"/>
    <property type="match status" value="1"/>
</dbReference>
<dbReference type="Pfam" id="PF00496">
    <property type="entry name" value="SBP_bac_5"/>
    <property type="match status" value="1"/>
</dbReference>
<dbReference type="PANTHER" id="PTHR30290">
    <property type="entry name" value="PERIPLASMIC BINDING COMPONENT OF ABC TRANSPORTER"/>
    <property type="match status" value="1"/>
</dbReference>
<protein>
    <recommendedName>
        <fullName evidence="4">Solute-binding protein family 5 domain-containing protein</fullName>
    </recommendedName>
</protein>
<proteinExistence type="inferred from homology"/>
<dbReference type="InterPro" id="IPR000914">
    <property type="entry name" value="SBP_5_dom"/>
</dbReference>
<feature type="non-terminal residue" evidence="5">
    <location>
        <position position="103"/>
    </location>
</feature>
<feature type="domain" description="Solute-binding protein family 5" evidence="4">
    <location>
        <begin position="3"/>
        <end position="103"/>
    </location>
</feature>
<accession>A0A418GIY2</accession>
<name>A0A418GIY2_ECOLX</name>
<dbReference type="Gene3D" id="3.90.76.10">
    <property type="entry name" value="Dipeptide-binding Protein, Domain 1"/>
    <property type="match status" value="1"/>
</dbReference>
<comment type="similarity">
    <text evidence="2">Belongs to the bacterial solute-binding protein 5 family.</text>
</comment>
<sequence length="103" mass="11490">SDPANHLKRYNLYKNIAKTEAIDPTTVKITLKQPFSAFINILAHPATAMISPAALEKYGKEIGFHPVGTGPYELDTWNQTDFVKVKKFAGYWQPGLPKLDSIT</sequence>
<evidence type="ECO:0000313" key="6">
    <source>
        <dbReference type="Proteomes" id="UP000284508"/>
    </source>
</evidence>
<feature type="non-terminal residue" evidence="5">
    <location>
        <position position="1"/>
    </location>
</feature>
<dbReference type="Proteomes" id="UP000284508">
    <property type="component" value="Unassembled WGS sequence"/>
</dbReference>
<keyword evidence="3" id="KW-0732">Signal</keyword>
<dbReference type="AlphaFoldDB" id="A0A418GIY2"/>
<evidence type="ECO:0000259" key="4">
    <source>
        <dbReference type="Pfam" id="PF00496"/>
    </source>
</evidence>
<dbReference type="InterPro" id="IPR039424">
    <property type="entry name" value="SBP_5"/>
</dbReference>
<dbReference type="GO" id="GO:0042938">
    <property type="term" value="P:dipeptide transport"/>
    <property type="evidence" value="ECO:0007669"/>
    <property type="project" value="TreeGrafter"/>
</dbReference>
<dbReference type="PANTHER" id="PTHR30290:SF32">
    <property type="entry name" value="GLUTATHIONE-BINDING PROTEIN GSIB"/>
    <property type="match status" value="1"/>
</dbReference>
<gene>
    <name evidence="5" type="ORF">D3C88_16435</name>
</gene>
<reference evidence="5 6" key="1">
    <citation type="journal article" date="2018" name="BMC Microbiol.">
        <title>Genome sequencing of strains of the most prevalent clonal group of O1:K1:H7 Escherichia coli that causes neonatal meningitis in France.</title>
        <authorList>
            <person name="Geslain G."/>
            <person name="Birgy A."/>
            <person name="Adiba S."/>
            <person name="Magnan M."/>
            <person name="Courroux C."/>
            <person name="Levy C."/>
            <person name="Cohen R."/>
            <person name="Bidet P."/>
            <person name="Bonacorsi S."/>
        </authorList>
    </citation>
    <scope>NUCLEOTIDE SEQUENCE [LARGE SCALE GENOMIC DNA]</scope>
    <source>
        <strain evidence="5 6">S308</strain>
    </source>
</reference>
<dbReference type="SUPFAM" id="SSF53850">
    <property type="entry name" value="Periplasmic binding protein-like II"/>
    <property type="match status" value="1"/>
</dbReference>
<evidence type="ECO:0000313" key="5">
    <source>
        <dbReference type="EMBL" id="RIB40838.1"/>
    </source>
</evidence>